<evidence type="ECO:0000259" key="4">
    <source>
        <dbReference type="PROSITE" id="PS51233"/>
    </source>
</evidence>
<feature type="domain" description="VWFD" evidence="4">
    <location>
        <begin position="4345"/>
        <end position="4508"/>
    </location>
</feature>
<proteinExistence type="predicted"/>
<dbReference type="InterPro" id="IPR025615">
    <property type="entry name" value="TILa_dom"/>
</dbReference>
<feature type="domain" description="VWFD" evidence="4">
    <location>
        <begin position="865"/>
        <end position="1044"/>
    </location>
</feature>
<evidence type="ECO:0000256" key="3">
    <source>
        <dbReference type="ARBA" id="ARBA00023180"/>
    </source>
</evidence>
<name>A0A673ZCE4_SALTR</name>
<dbReference type="Pfam" id="PF12714">
    <property type="entry name" value="TILa"/>
    <property type="match status" value="6"/>
</dbReference>
<feature type="domain" description="VWFD" evidence="4">
    <location>
        <begin position="1255"/>
        <end position="1436"/>
    </location>
</feature>
<feature type="domain" description="VWFD" evidence="4">
    <location>
        <begin position="4719"/>
        <end position="4814"/>
    </location>
</feature>
<feature type="domain" description="VWFD" evidence="4">
    <location>
        <begin position="3187"/>
        <end position="3366"/>
    </location>
</feature>
<dbReference type="GeneTree" id="ENSGT00950000183155"/>
<gene>
    <name evidence="5" type="primary">LOC115176443</name>
</gene>
<keyword evidence="6" id="KW-1185">Reference proteome</keyword>
<dbReference type="SMART" id="SM00215">
    <property type="entry name" value="VWC_out"/>
    <property type="match status" value="9"/>
</dbReference>
<organism evidence="5 6">
    <name type="scientific">Salmo trutta</name>
    <name type="common">Brown trout</name>
    <dbReference type="NCBI Taxonomy" id="8032"/>
    <lineage>
        <taxon>Eukaryota</taxon>
        <taxon>Metazoa</taxon>
        <taxon>Chordata</taxon>
        <taxon>Craniata</taxon>
        <taxon>Vertebrata</taxon>
        <taxon>Euteleostomi</taxon>
        <taxon>Actinopterygii</taxon>
        <taxon>Neopterygii</taxon>
        <taxon>Teleostei</taxon>
        <taxon>Protacanthopterygii</taxon>
        <taxon>Salmoniformes</taxon>
        <taxon>Salmonidae</taxon>
        <taxon>Salmoninae</taxon>
        <taxon>Salmo</taxon>
    </lineage>
</organism>
<accession>A0A673ZCE4</accession>
<protein>
    <submittedName>
        <fullName evidence="5">IgGFc-binding protein-like</fullName>
    </submittedName>
</protein>
<feature type="domain" description="VWFD" evidence="4">
    <location>
        <begin position="100"/>
        <end position="281"/>
    </location>
</feature>
<dbReference type="PANTHER" id="PTHR11339">
    <property type="entry name" value="EXTRACELLULAR MATRIX GLYCOPROTEIN RELATED"/>
    <property type="match status" value="1"/>
</dbReference>
<dbReference type="PANTHER" id="PTHR11339:SF244">
    <property type="entry name" value="IGGFC-BINDING PROTEIN"/>
    <property type="match status" value="1"/>
</dbReference>
<keyword evidence="1" id="KW-0677">Repeat</keyword>
<dbReference type="InterPro" id="IPR002919">
    <property type="entry name" value="TIL_dom"/>
</dbReference>
<feature type="domain" description="VWFD" evidence="4">
    <location>
        <begin position="2809"/>
        <end position="2988"/>
    </location>
</feature>
<dbReference type="SMART" id="SM00274">
    <property type="entry name" value="FOLN"/>
    <property type="match status" value="4"/>
</dbReference>
<dbReference type="PROSITE" id="PS51233">
    <property type="entry name" value="VWFD"/>
    <property type="match status" value="13"/>
</dbReference>
<dbReference type="Pfam" id="PF00094">
    <property type="entry name" value="VWD"/>
    <property type="match status" value="13"/>
</dbReference>
<dbReference type="InterPro" id="IPR003645">
    <property type="entry name" value="Fol_N"/>
</dbReference>
<dbReference type="CDD" id="cd19941">
    <property type="entry name" value="TIL"/>
    <property type="match status" value="12"/>
</dbReference>
<reference evidence="5" key="1">
    <citation type="submission" date="2025-08" db="UniProtKB">
        <authorList>
            <consortium name="Ensembl"/>
        </authorList>
    </citation>
    <scope>IDENTIFICATION</scope>
</reference>
<reference evidence="5" key="2">
    <citation type="submission" date="2025-09" db="UniProtKB">
        <authorList>
            <consortium name="Ensembl"/>
        </authorList>
    </citation>
    <scope>IDENTIFICATION</scope>
</reference>
<dbReference type="SUPFAM" id="SSF57567">
    <property type="entry name" value="Serine protease inhibitors"/>
    <property type="match status" value="12"/>
</dbReference>
<keyword evidence="2" id="KW-1015">Disulfide bond</keyword>
<evidence type="ECO:0000313" key="6">
    <source>
        <dbReference type="Proteomes" id="UP000472277"/>
    </source>
</evidence>
<feature type="domain" description="VWFD" evidence="4">
    <location>
        <begin position="3577"/>
        <end position="3758"/>
    </location>
</feature>
<dbReference type="Pfam" id="PF01826">
    <property type="entry name" value="TIL"/>
    <property type="match status" value="12"/>
</dbReference>
<evidence type="ECO:0000313" key="5">
    <source>
        <dbReference type="Ensembl" id="ENSSTUP00000044949.1"/>
    </source>
</evidence>
<dbReference type="InterPro" id="IPR050780">
    <property type="entry name" value="Mucin_vWF_Thrombospondin_sf"/>
</dbReference>
<dbReference type="InterPro" id="IPR001007">
    <property type="entry name" value="VWF_dom"/>
</dbReference>
<dbReference type="InterPro" id="IPR036084">
    <property type="entry name" value="Ser_inhib-like_sf"/>
</dbReference>
<feature type="domain" description="VWFD" evidence="4">
    <location>
        <begin position="3970"/>
        <end position="4149"/>
    </location>
</feature>
<feature type="domain" description="VWFD" evidence="4">
    <location>
        <begin position="493"/>
        <end position="666"/>
    </location>
</feature>
<evidence type="ECO:0000256" key="1">
    <source>
        <dbReference type="ARBA" id="ARBA00022737"/>
    </source>
</evidence>
<dbReference type="InterPro" id="IPR001846">
    <property type="entry name" value="VWF_type-D"/>
</dbReference>
<keyword evidence="3" id="KW-0325">Glycoprotein</keyword>
<feature type="domain" description="VWFD" evidence="4">
    <location>
        <begin position="2416"/>
        <end position="2597"/>
    </location>
</feature>
<dbReference type="SMART" id="SM00832">
    <property type="entry name" value="C8"/>
    <property type="match status" value="12"/>
</dbReference>
<dbReference type="InParanoid" id="A0A673ZCE4"/>
<dbReference type="SMART" id="SM00214">
    <property type="entry name" value="VWC"/>
    <property type="match status" value="9"/>
</dbReference>
<dbReference type="GO" id="GO:0005615">
    <property type="term" value="C:extracellular space"/>
    <property type="evidence" value="ECO:0007669"/>
    <property type="project" value="TreeGrafter"/>
</dbReference>
<dbReference type="Ensembl" id="ENSSTUT00000046912.1">
    <property type="protein sequence ID" value="ENSSTUP00000044949.1"/>
    <property type="gene ID" value="ENSSTUG00000018760.1"/>
</dbReference>
<dbReference type="SMART" id="SM00216">
    <property type="entry name" value="VWD"/>
    <property type="match status" value="12"/>
</dbReference>
<evidence type="ECO:0000256" key="2">
    <source>
        <dbReference type="ARBA" id="ARBA00023157"/>
    </source>
</evidence>
<feature type="domain" description="VWFD" evidence="4">
    <location>
        <begin position="2026"/>
        <end position="2205"/>
    </location>
</feature>
<dbReference type="Proteomes" id="UP000472277">
    <property type="component" value="Chromosome 37"/>
</dbReference>
<dbReference type="GO" id="GO:0031012">
    <property type="term" value="C:extracellular matrix"/>
    <property type="evidence" value="ECO:0007669"/>
    <property type="project" value="TreeGrafter"/>
</dbReference>
<feature type="domain" description="VWFD" evidence="4">
    <location>
        <begin position="1648"/>
        <end position="1827"/>
    </location>
</feature>
<dbReference type="Pfam" id="PF08742">
    <property type="entry name" value="C8"/>
    <property type="match status" value="12"/>
</dbReference>
<dbReference type="Gene3D" id="2.10.25.10">
    <property type="entry name" value="Laminin"/>
    <property type="match status" value="12"/>
</dbReference>
<dbReference type="InterPro" id="IPR014853">
    <property type="entry name" value="VWF/SSPO/ZAN-like_Cys-rich_dom"/>
</dbReference>
<sequence>MEHEVLRHCPQQLLPHPGWALWELQRGSGDKCVSKESCGCSYEGRYYPSGMKFWEDDKCTKQCECNPGTAKVECKATACKKSEMCGQQSGKRDCYPTSYATCQGSGDPHYRTFDGKRFDFQGTCTYVLSKLVSKDDKSLAPFEVLIKNQNRGRNTAVSYTKTVTVIVFKNIITMSRDNPVSSFVNNHYVNLPFDVDDGQLSIFRRGYFAVVKTKFGLTLKFNWNSHVSLTLPSSYSDLIGGLCGNLNGQRNDDLLKPDKSPANSPTVFGDSWKVGNDPGCSSDCDGKKCPTCDHSLMLNYQTGKYCGRITDKNGPFKHCHAKVDPTEYYEDCVFDMCLYRGHASALCNALSTYTTACQDAPAKVEQWRSDSFCPSSCKANSHYEVCASGCPQTCSSLDEPESCENSLCTEGCVCDDGFILSDSECVPLAECGCVHQGQYYQMGQVFFPNGQCKERCVCKKDGHMECNVKFACGPNEKCQVQDGVQACIPMSTGTCYVSGARRFHSFDGSCFSLHGDCVYKMSEVVEKDGSMAPFVVSVQQLTKMDDAMVTRRVEIQAYKYKISMSPRVDDVATNLPLSLGDGKVRAYQNGINIIVVTDFGLMVTYDTVAGAIIQLPSTYKGVTGGLCGNYNNKKEDDFLLPSGLQESSVEKFAAGWLVVQEGVKCQTGCDGGLKCPPTSGPPPACSIIKSTKGPFAQCHAVVPPQEHFEECMKEGEGGDALCRHLQTYVTFCQASGGLVSSWRSDQFCPLTCPANSHYELCADTCSSTCDSLSESPKCPLCQEGCQCDDGFVFDGGKCVQLENCGCVVDGHYYKSGQSVMLGNCSETCSCAAGVFTYPCEDTECREKENCVVKNNKAVCVAQSKATCRAVGDPHYLTFDGERFDFQGTCSYVMATVVKSEPGLIPFTVLTKNNHRGNNRVSFVRKVSVTVYGLTVVISTHKGKVEVNGENVYLPVTLARGNLTVVYSGSYAVLKTNFGLKVMYDWNMKFYVTVPSSYFRTLGGLCGNYNGDRNDEFTNPKGNKEPTVVKFAQSWRTEDGDLFCHDDCQGECPSCTPALQQKYKGEKLCGLLAKKDGPFASCHKVLDPGMFMDNCVYDVCINKGIYQFLCENMKSYNDACLAEGVKISPEWRTITGCSLECPSNSYYEACGTACPASCSDLDAEAKCKEPCVETCQCNKGFVLSGDKCVSKESCGCSYEGRYYPSGMKFWEDDKCTKQCECNPGTAKVECKATACKKSEMCGQQSGKRDCYPTSYATCQGSGDPHYRTFDGKRFDFQGTCTYVLSKLVSKDDKSLAPFEVLIKNQNRGRNTAVSYTKTVTVIVFKNIITMSRDNPGKVLVNNQYVNLPFDVDDGQLSIFRRGYFAVVKTKFGLTLKFNWNSHVSLTLPSSYSDLIGGLCGNWNGQRNDDLLKPDKSPANSPTVFGDSWKVGNDPGCSSDCDGKKCPTCDHSLMLDYQTGKYCGRITDKNGPFKHCHAKVDPTEYYEDCVFDMCLYRGHASALCNALSTYTTACQDAPAKVEQWRSDSFCPSSCKANSHYEVCASGCPQTCSSLDEPERCENSLCTEGCVCDDGFILSDSECVPLAECGCVHQGQYYQMGQVFFPNGQCKERCVCKKDGHMECNVKFACGPNEKCQVQDGVQACIPMSTGTCYVSGARRFHSFDGSCFSLHGDCVYKMSEVVEKDGSMAPFVVSVQQLTKMDDAMVTRRVEIQAYKYKISMSPRVIWEITVDDIATNLPLSLGDGKVRAYQNGINIIVVTDFGLMVTYDTVAGAIIQLPSTYKGVTGGLCGNYNNKKEDDFLLPSGLQESSVEKFAAGWLVVQEGVKCQTGCDGGLKCPPTSGPPPACSIIKSTKGPFAQCHAVVPPQEHFEECMKEGEGGDALCRHLQTYVTFCQASGGLVSSWRSDQFCPLTCPANSHYELCADTCSSTCDSLSESPKCPLCQEGCQCDDGFVFDGGKCVQLENCGCVVDGHYYKSGQSVMLGNCSETCSCAAGVFTYPCEDTECREKENCVVKNNKAVCVAQSKATCRAVGDPHYLTFDGERFDFQGTCSYVMATVVKSEPGLIPFTVLTKNNHRGNNRVSFVRKVSVTVYGLTVVISTHKGKVEVNGENVYLPVTLARGNLTVVYSGSYAVLKTNFGLKVMYDWNMKFYVTVPSSYFRTLGGLCGNYNGDRNDEFTNPKGNKEPTVVKFAQSWRTEDGDLFCHDDCQGECPSCTPALQQKYKGEKLCGLLAKKDGPFASCHKVLDPGMFMDNCVYDVCINKGIYQFLCENMKSYNDACLAEGVKISPEWRTITGCSLECPSNSYYEACGTACPASCSDLDAEAKCKEPCVETCQCNKGFVLSGDKCVSKESCGCSYEGRYYPSGMKFWEDDKCTKQCECNPGTAKVECKATACKKSEMCGQQSGKRDCYPTSYATCQGSGDPHYRTFDGKRFDFQGTCTYVLSKLVSKDDKSLAPFEVLIKNQNRGRNTAVSYTKTVTVIVFKNIITMSRDNPGKVLVNNQYVNLPFDVDDGQLSIFRRGYFAVVKTKFGLTLKFNWNSHVSLTLPSSYSDLIGGLCGNWNGQRNDDLLKPDKSPANSPTVFGDSWKVGNDPGCSSDCDGKKCPTCDHSLMLDYQTGKYCGRITDKNGPFKHCHAKVDPTEYYEDCVFDMCLYRGHASALCNALSTYTTACQDAPAKVEQWRSDSFCPSSCKANSHYEVCASGCPQTCSSLDEPERCENSLCTEGCVCDDGFILSDSECVPLAECGCVHQGQYYQMGQVFFPNGQCKERCVCKKDGHMECNVKFACGPNEKCQVQDGVQACIPMSTGTCYVSGARRFHSFDGSCFSLHGDCVYKMSEVVEKDGSMAPFVVSVQQLTKMDDAMVTRRVEIQAYKYKISMSPRVIWEITVDDVATNLPLSLGDGKVRAYQNGINIIVVTDFGLMVTYDTVAGAIIQLPSTYKGVTGGLCGNYNNKKEDDFLLPSGLQESSVEKFAAGWLVVQEGVKCQTGCDGGLKCPPTSGPPPACSIIKSTKGPFAQCHAVVPPQEHFEECMKEGEGGDALCRHLQTYVTFCQASGGLVSSWRSDQFCPLTCPANSHYELCADTCSSTCDSLSESPKCPLCQEGCQCDDGFVFDGGKCVQLENCGCVVDGHYYKSGQSVMLGNCSETCSCAAGVFTYPCEDTECREKENCVVKNNKAVCVAQSKATCRAVGDPHYLTFDGERFDFQGTCSYVMATVVKSEPGLIPFTVLTKNNHRGNNRVSFVRKVSVTVYGLTVVISTHKGKVEVNGENVYLPVTLARGNLTVVYSGSYAVLKTNFGLKVMYDWNMKFYVTVPSSYFRTLGGLCGNYNGDRNDEFTNPKGNKEPTVVKFAQSWRTEDGDLFCHDDCQGECPSCTPALQQKYKGEKLCGLLAKKDGPFASCHKVLDPGMFMDNCVYDVCINKGIYQFLCENMKSYNDACLAEGVKISPEWRTITGCSLECPSNSYYEACGTACPASCSDLDAEAKCKEPCVETCQCNKGFVLSGDKCVSKESCGCSYEGRYYPSGMKFWEDDKCTKQCECNPGTAKVECKATACKKSEMCGQQSGKRDCYPTSYATCQGSGDPHYRTFDGKRFDFQGTCTYVLSKLVSKDDKSLAPFEVLIKNQNRGRNTAVSYTKTVTVIVFKNIITMSRDNPGKVLVNNQYVNLPFDVDDGQLSIFRRGYFAVVKTKFGLTLKFNWNSHVSLTLPSSYSDLIGGLCGNWNGQRNDDLLKPDKSPANSPTVFGDSWKVGNDPGCSSDCDGKKCPTCDHSLMLDYQTGKYCGRITDKNGPFKHCHAKVDPTEYYEDCVFDMCLYRGHASALCNALSTYTTACQDAPAKVEQWRSDSFCPSSCKANSHYEVCASGCPQTCSSLDEPERCENSLCTEGCVCDDGFILSDSECVPLAECGCVHQGQYYQMGQVFFPNGQCKERCVCKKDGHMECNVKFACGPNEKCQVQDGVQACIPMSTGTCYVSGARRFHSFDGSCFSLHGDCVYKMSEVVEKDGSMAPFVVSVQQLTKMDDAMVTRRVEIQAYKYKISMSPRVIWEITVDDIATNLPLSLGDGKVRAYQNGINIIVVTDFGLMVTYDTVAGAIIQLPSTYKGVTGGLCGNYNNKKEDDFLLPSGLQESSVEKFAAGWLVVQEGVKCQTGCDGGLKCPPTSGPPPACSIIKSTKGPFAQCHAVVPPQEHFEECMKEGEGGDALCRHLQTYVTFCQASGGLVSSWRSDQFCPLTCPANSHYELCADTCSSTCDSLSESPKCPLCQEGCQCDDGFVFDGGKCVQLENCGCVVDGHYYKSGQSVMLGNCSETCSCAAGVFTCKNSQCKEGQKCGLKNGAVCVAQSKATCRAVGDPHYLTFDGERFDFQGTCSYVMATVVKSEPGLIPFTVLTKNNHRGNNRVSFVRKVSVTVNGENVYLPVTLARGNLTVVYSGSYAVLKTNFGLKVMYDWNMKFYVTVPSSYFRTLGGLCGNYNGDRNDEFTNPKGNKEPTVVKFAQSWRTEDGDLFCHDDCQGECPSCTPALQQKYKGEKLCGLLAKKDGPFASCHKVLDPGMFMDNCVYDVCINKGIYQFLCENMKSYNDACLAEGVKISPEWRTITGCSLECPSNSYYEACGTACPASCSDLDAEAKCKEPCVETCQCNKGFVLSGDKCVSKESCGCSYEGRYYPSGMKFWEDDKCTKQCECNPGTAKVECKATACKKSEMCGQQSGKRDCYPTSYATCQGSGDPHYRTFDGKRFDFQGTCTYVLSKLVSKDDKSLAPFEVLIKNQNRGRNTAVSYTKTVTVIVFKNIITMSRDNPGKVLVSYLKMLSIPNE</sequence>